<evidence type="ECO:0000313" key="2">
    <source>
        <dbReference type="EMBL" id="MBW0131541.1"/>
    </source>
</evidence>
<dbReference type="InterPro" id="IPR018723">
    <property type="entry name" value="DUF2254_membrane"/>
</dbReference>
<evidence type="ECO:0000313" key="3">
    <source>
        <dbReference type="Proteomes" id="UP000694300"/>
    </source>
</evidence>
<dbReference type="EMBL" id="JADQDF010000001">
    <property type="protein sequence ID" value="MBW0131541.1"/>
    <property type="molecule type" value="Genomic_DNA"/>
</dbReference>
<sequence>MRDSFWFLPGLLCLLAAVLAEALIVLDERVDELDLGPFAVLATRIGEAGSRDVLGAIAGSVLGVAATSFSITIAVLATASSTYGPRLVRNFMTDRGNQFVLGVYAATFVYSLLTLRSIREPGGADEVFVPHLAVNVAVLLAVLSIGVLVWFINHIADSVQVGTLSRRVRTELVETVDRLYPERWGRAPAEVPDGAGEHDVPDGLWSEGIEVRADGVGYVQGVAEDRLLDLAARHDVVVALHVRPGAHVVDGQVVALLWPPDRVDDRLGPAVLSGVTIGRARTPDQDVDYAVLVLEEMAVRALSPSTNDPYTALNALDDLAAGLTRLAGRDVPSPYRYGPDDRLRVIAPRAGKAEVVDRVFDAIRLHATGHPTVLHRMCALAQQLAGAADDTGLASRLVVHLERLQEAFERTSPQHCDVVELRRRAATAVAAIRAATAGAT</sequence>
<organism evidence="2 3">
    <name type="scientific">Pseudonocardia oceani</name>
    <dbReference type="NCBI Taxonomy" id="2792013"/>
    <lineage>
        <taxon>Bacteria</taxon>
        <taxon>Bacillati</taxon>
        <taxon>Actinomycetota</taxon>
        <taxon>Actinomycetes</taxon>
        <taxon>Pseudonocardiales</taxon>
        <taxon>Pseudonocardiaceae</taxon>
        <taxon>Pseudonocardia</taxon>
    </lineage>
</organism>
<feature type="transmembrane region" description="Helical" evidence="1">
    <location>
        <begin position="130"/>
        <end position="152"/>
    </location>
</feature>
<keyword evidence="1" id="KW-0812">Transmembrane</keyword>
<keyword evidence="3" id="KW-1185">Reference proteome</keyword>
<evidence type="ECO:0000256" key="1">
    <source>
        <dbReference type="SAM" id="Phobius"/>
    </source>
</evidence>
<gene>
    <name evidence="2" type="ORF">I4I82_28230</name>
</gene>
<dbReference type="Proteomes" id="UP000694300">
    <property type="component" value="Unassembled WGS sequence"/>
</dbReference>
<dbReference type="Pfam" id="PF10011">
    <property type="entry name" value="DUF2254"/>
    <property type="match status" value="1"/>
</dbReference>
<accession>A0ABS6UH44</accession>
<dbReference type="RefSeq" id="WP_218596241.1">
    <property type="nucleotide sequence ID" value="NZ_JADQDE010000236.1"/>
</dbReference>
<name>A0ABS6UH44_9PSEU</name>
<keyword evidence="1" id="KW-1133">Transmembrane helix</keyword>
<proteinExistence type="predicted"/>
<comment type="caution">
    <text evidence="2">The sequence shown here is derived from an EMBL/GenBank/DDBJ whole genome shotgun (WGS) entry which is preliminary data.</text>
</comment>
<feature type="transmembrane region" description="Helical" evidence="1">
    <location>
        <begin position="99"/>
        <end position="118"/>
    </location>
</feature>
<keyword evidence="1" id="KW-0472">Membrane</keyword>
<feature type="transmembrane region" description="Helical" evidence="1">
    <location>
        <begin position="53"/>
        <end position="78"/>
    </location>
</feature>
<protein>
    <submittedName>
        <fullName evidence="2">DUF2254 domain-containing protein</fullName>
    </submittedName>
</protein>
<reference evidence="2 3" key="1">
    <citation type="submission" date="2020-11" db="EMBL/GenBank/DDBJ databases">
        <title>Pseudonocardia abyssalis sp. nov. and Pseudonocardia oceani sp. nov., description and phylogenomic analysis of two novel actinomycetes isolated from the deep Southern Ocean.</title>
        <authorList>
            <person name="Parra J."/>
        </authorList>
    </citation>
    <scope>NUCLEOTIDE SEQUENCE [LARGE SCALE GENOMIC DNA]</scope>
    <source>
        <strain evidence="3">KRD185</strain>
    </source>
</reference>